<dbReference type="Pfam" id="PF02365">
    <property type="entry name" value="NAM"/>
    <property type="match status" value="1"/>
</dbReference>
<dbReference type="PANTHER" id="PTHR31744:SF210">
    <property type="entry name" value="NAC DOMAIN-CONTAINING PROTEIN 86-LIKE"/>
    <property type="match status" value="1"/>
</dbReference>
<dbReference type="Proteomes" id="UP000886595">
    <property type="component" value="Unassembled WGS sequence"/>
</dbReference>
<feature type="domain" description="NAC" evidence="5">
    <location>
        <begin position="69"/>
        <end position="212"/>
    </location>
</feature>
<dbReference type="GO" id="GO:0003677">
    <property type="term" value="F:DNA binding"/>
    <property type="evidence" value="ECO:0007669"/>
    <property type="project" value="UniProtKB-KW"/>
</dbReference>
<evidence type="ECO:0000259" key="5">
    <source>
        <dbReference type="PROSITE" id="PS51005"/>
    </source>
</evidence>
<dbReference type="SUPFAM" id="SSF101941">
    <property type="entry name" value="NAC domain"/>
    <property type="match status" value="1"/>
</dbReference>
<dbReference type="Gene3D" id="2.170.150.80">
    <property type="entry name" value="NAC domain"/>
    <property type="match status" value="1"/>
</dbReference>
<comment type="caution">
    <text evidence="6">The sequence shown here is derived from an EMBL/GenBank/DDBJ whole genome shotgun (WGS) entry which is preliminary data.</text>
</comment>
<reference evidence="6 7" key="1">
    <citation type="submission" date="2020-02" db="EMBL/GenBank/DDBJ databases">
        <authorList>
            <person name="Ma Q."/>
            <person name="Huang Y."/>
            <person name="Song X."/>
            <person name="Pei D."/>
        </authorList>
    </citation>
    <scope>NUCLEOTIDE SEQUENCE [LARGE SCALE GENOMIC DNA]</scope>
    <source>
        <strain evidence="6">Sxm20200214</strain>
        <tissue evidence="6">Leaf</tissue>
    </source>
</reference>
<gene>
    <name evidence="6" type="ORF">Bca52824_044062</name>
</gene>
<accession>A0A8X7S192</accession>
<evidence type="ECO:0000256" key="2">
    <source>
        <dbReference type="ARBA" id="ARBA00023125"/>
    </source>
</evidence>
<dbReference type="InterPro" id="IPR036093">
    <property type="entry name" value="NAC_dom_sf"/>
</dbReference>
<dbReference type="EMBL" id="JAAMPC010000009">
    <property type="protein sequence ID" value="KAG2297393.1"/>
    <property type="molecule type" value="Genomic_DNA"/>
</dbReference>
<keyword evidence="2" id="KW-0238">DNA-binding</keyword>
<dbReference type="PROSITE" id="PS51005">
    <property type="entry name" value="NAC"/>
    <property type="match status" value="1"/>
</dbReference>
<sequence>MPAQHLVKNPCLQMSSLIKAQVREHRDSPETRNPFYYSYSLVATVLYAGAFMGVDPVGVSMDTVEALTVFPGFKFSPTDVELISYYLKRKMDGLERSVEVIPETDIYNFEPWDLPDKSIVKSDTEWFFFCPRGKKYPHGSQNRRTTKMGYWKATGKERDVKSSSEVIGTKRTLVFHIGRAPKGERTEWIMHEYSMKGSPLDDALVVCRLRRNIEFHKAPEPNLAADKHMILPNGPASSGSPSDWDSMIDFYLAGESGENLLTEMAETSRNVQVHTDEDFFADILSDDIISLDEAVMTGNTTNEVPTLESASMETRLLPLPNMIDKHMASLLEEIPPQEKEGKESSSTEPLSSCFVGLYSIKTVNRVRWDVIIGAVALIAMLFYLE</sequence>
<proteinExistence type="predicted"/>
<evidence type="ECO:0000256" key="4">
    <source>
        <dbReference type="ARBA" id="ARBA00023242"/>
    </source>
</evidence>
<evidence type="ECO:0000313" key="7">
    <source>
        <dbReference type="Proteomes" id="UP000886595"/>
    </source>
</evidence>
<dbReference type="AlphaFoldDB" id="A0A8X7S192"/>
<evidence type="ECO:0000256" key="1">
    <source>
        <dbReference type="ARBA" id="ARBA00023015"/>
    </source>
</evidence>
<dbReference type="InterPro" id="IPR003441">
    <property type="entry name" value="NAC-dom"/>
</dbReference>
<keyword evidence="1" id="KW-0805">Transcription regulation</keyword>
<evidence type="ECO:0000256" key="3">
    <source>
        <dbReference type="ARBA" id="ARBA00023163"/>
    </source>
</evidence>
<name>A0A8X7S192_BRACI</name>
<dbReference type="PANTHER" id="PTHR31744">
    <property type="entry name" value="PROTEIN CUP-SHAPED COTYLEDON 2-RELATED"/>
    <property type="match status" value="1"/>
</dbReference>
<protein>
    <recommendedName>
        <fullName evidence="5">NAC domain-containing protein</fullName>
    </recommendedName>
</protein>
<evidence type="ECO:0000313" key="6">
    <source>
        <dbReference type="EMBL" id="KAG2297393.1"/>
    </source>
</evidence>
<keyword evidence="7" id="KW-1185">Reference proteome</keyword>
<dbReference type="OrthoDB" id="1935348at2759"/>
<keyword evidence="4" id="KW-0539">Nucleus</keyword>
<keyword evidence="3" id="KW-0804">Transcription</keyword>
<dbReference type="GO" id="GO:0006355">
    <property type="term" value="P:regulation of DNA-templated transcription"/>
    <property type="evidence" value="ECO:0007669"/>
    <property type="project" value="InterPro"/>
</dbReference>
<organism evidence="6 7">
    <name type="scientific">Brassica carinata</name>
    <name type="common">Ethiopian mustard</name>
    <name type="synonym">Abyssinian cabbage</name>
    <dbReference type="NCBI Taxonomy" id="52824"/>
    <lineage>
        <taxon>Eukaryota</taxon>
        <taxon>Viridiplantae</taxon>
        <taxon>Streptophyta</taxon>
        <taxon>Embryophyta</taxon>
        <taxon>Tracheophyta</taxon>
        <taxon>Spermatophyta</taxon>
        <taxon>Magnoliopsida</taxon>
        <taxon>eudicotyledons</taxon>
        <taxon>Gunneridae</taxon>
        <taxon>Pentapetalae</taxon>
        <taxon>rosids</taxon>
        <taxon>malvids</taxon>
        <taxon>Brassicales</taxon>
        <taxon>Brassicaceae</taxon>
        <taxon>Brassiceae</taxon>
        <taxon>Brassica</taxon>
    </lineage>
</organism>